<comment type="caution">
    <text evidence="10">The sequence shown here is derived from an EMBL/GenBank/DDBJ whole genome shotgun (WGS) entry which is preliminary data.</text>
</comment>
<evidence type="ECO:0000313" key="11">
    <source>
        <dbReference type="Proteomes" id="UP000031036"/>
    </source>
</evidence>
<feature type="domain" description="Peptidase M13 C-terminal" evidence="8">
    <location>
        <begin position="681"/>
        <end position="887"/>
    </location>
</feature>
<dbReference type="InterPro" id="IPR042089">
    <property type="entry name" value="Peptidase_M13_dom_2"/>
</dbReference>
<evidence type="ECO:0000256" key="5">
    <source>
        <dbReference type="ARBA" id="ARBA00022801"/>
    </source>
</evidence>
<dbReference type="Pfam" id="PF01431">
    <property type="entry name" value="Peptidase_M13"/>
    <property type="match status" value="2"/>
</dbReference>
<sequence length="888" mass="101486">MEAAGNSAAPIQPSAFFSSRGYVEGGANLAIGIDRSATHHNEVVCTSKECVLIAGFLAGNLNDKVCITMSAFFSSRGYVEGGANLAIGIDRSATHHNEVVCTSKECVLIAGFLAGNLNDKVDPCDDFYEFACGNYGLNRHLPASKPLRHTLSDMQSRLNKQVKKLLESPITEKDRKWDRLAKGYYQKCLQEDVLERTGVTAIRQLLRDLGGWPVLDGDDWEEWPHSWEKQLALVMNKTGVNAVILELAVSHDSDNSSRSIIELDQPKWGVGSRWPYLTGPDDPMIQNYTFLMIQTAINLGANRVTAERDMRETMEFELKLVNFSADEMIRRDPDRSNNPFQLWQLRDMFPYINFDEYIRTVFNDLVEITPNDTIIMREIDYFRGIQHVMRTTNKRVLANYLQWRTVQGYSPFLPPTMREPFYKFKANQTGMFNSPIPERWEDCVFLSLAMMDMPVGKLYVENYFDKERAMQKMTELTTYFKNELISQLHNVDWMDKTTKQRAIEKAKCIEYKSGFPPYIFNETWMNENWGTDEPSESEPLLQLTIRIKLARVTDELLRLKKVVDRSIWFQSPAQVDAYYAPNLNEMIFPAGIMQFPFMSLGVPNYITYAMVGAVVGHEVSHAFDDQGEIPTVYKNDEPSESEPLLQLTIRIKLARVTDELLRLKKVVDRSIWFQSPAQVDAYYAPNLNEMIFPAGIMQFPFMSLGVPNYITYAMVGAVVGHEVSHAFDDQGGRYDELGNLNDWWDVETANKFYEKTECFVKQYEAVKVEEAGVHLNGRLSVGENIADNGGVKTALMAYKAWLRNTTMDEAALPGFQNYTSEQMFFLAYANNWCSMVRPKHYVQLIMTDVHAPSKYRAIVPLRNRIEFAEAYHCALGSPMNPVEKCAVW</sequence>
<keyword evidence="7" id="KW-0482">Metalloprotease</keyword>
<evidence type="ECO:0000256" key="1">
    <source>
        <dbReference type="ARBA" id="ARBA00001947"/>
    </source>
</evidence>
<dbReference type="GO" id="GO:0016485">
    <property type="term" value="P:protein processing"/>
    <property type="evidence" value="ECO:0007669"/>
    <property type="project" value="TreeGrafter"/>
</dbReference>
<evidence type="ECO:0000256" key="2">
    <source>
        <dbReference type="ARBA" id="ARBA00007357"/>
    </source>
</evidence>
<dbReference type="Proteomes" id="UP000031036">
    <property type="component" value="Unassembled WGS sequence"/>
</dbReference>
<dbReference type="InterPro" id="IPR008753">
    <property type="entry name" value="Peptidase_M13_N"/>
</dbReference>
<dbReference type="GO" id="GO:0004222">
    <property type="term" value="F:metalloendopeptidase activity"/>
    <property type="evidence" value="ECO:0007669"/>
    <property type="project" value="InterPro"/>
</dbReference>
<dbReference type="EMBL" id="JPKZ01002205">
    <property type="protein sequence ID" value="KHN78004.1"/>
    <property type="molecule type" value="Genomic_DNA"/>
</dbReference>
<proteinExistence type="inferred from homology"/>
<keyword evidence="3" id="KW-0645">Protease</keyword>
<feature type="domain" description="Peptidase M13 N-terminal" evidence="9">
    <location>
        <begin position="123"/>
        <end position="516"/>
    </location>
</feature>
<dbReference type="OMA" id="EYKSGFP"/>
<dbReference type="PANTHER" id="PTHR11733:SF192">
    <property type="entry name" value="NEPRILYSIN-21"/>
    <property type="match status" value="1"/>
</dbReference>
<dbReference type="Pfam" id="PF05649">
    <property type="entry name" value="Peptidase_M13_N"/>
    <property type="match status" value="1"/>
</dbReference>
<name>A0A0B2V922_TOXCA</name>
<dbReference type="Gene3D" id="3.40.390.10">
    <property type="entry name" value="Collagenase (Catalytic Domain)"/>
    <property type="match status" value="2"/>
</dbReference>
<dbReference type="AlphaFoldDB" id="A0A0B2V922"/>
<dbReference type="InterPro" id="IPR024079">
    <property type="entry name" value="MetalloPept_cat_dom_sf"/>
</dbReference>
<evidence type="ECO:0000313" key="10">
    <source>
        <dbReference type="EMBL" id="KHN78004.1"/>
    </source>
</evidence>
<evidence type="ECO:0000256" key="3">
    <source>
        <dbReference type="ARBA" id="ARBA00022670"/>
    </source>
</evidence>
<dbReference type="InterPro" id="IPR018497">
    <property type="entry name" value="Peptidase_M13_C"/>
</dbReference>
<keyword evidence="5" id="KW-0378">Hydrolase</keyword>
<dbReference type="GO" id="GO:0005886">
    <property type="term" value="C:plasma membrane"/>
    <property type="evidence" value="ECO:0007669"/>
    <property type="project" value="TreeGrafter"/>
</dbReference>
<organism evidence="10 11">
    <name type="scientific">Toxocara canis</name>
    <name type="common">Canine roundworm</name>
    <dbReference type="NCBI Taxonomy" id="6265"/>
    <lineage>
        <taxon>Eukaryota</taxon>
        <taxon>Metazoa</taxon>
        <taxon>Ecdysozoa</taxon>
        <taxon>Nematoda</taxon>
        <taxon>Chromadorea</taxon>
        <taxon>Rhabditida</taxon>
        <taxon>Spirurina</taxon>
        <taxon>Ascaridomorpha</taxon>
        <taxon>Ascaridoidea</taxon>
        <taxon>Toxocaridae</taxon>
        <taxon>Toxocara</taxon>
    </lineage>
</organism>
<reference evidence="10 11" key="1">
    <citation type="submission" date="2014-11" db="EMBL/GenBank/DDBJ databases">
        <title>Genetic blueprint of the zoonotic pathogen Toxocara canis.</title>
        <authorList>
            <person name="Zhu X.-Q."/>
            <person name="Korhonen P.K."/>
            <person name="Cai H."/>
            <person name="Young N.D."/>
            <person name="Nejsum P."/>
            <person name="von Samson-Himmelstjerna G."/>
            <person name="Boag P.R."/>
            <person name="Tan P."/>
            <person name="Li Q."/>
            <person name="Min J."/>
            <person name="Yang Y."/>
            <person name="Wang X."/>
            <person name="Fang X."/>
            <person name="Hall R.S."/>
            <person name="Hofmann A."/>
            <person name="Sternberg P.W."/>
            <person name="Jex A.R."/>
            <person name="Gasser R.B."/>
        </authorList>
    </citation>
    <scope>NUCLEOTIDE SEQUENCE [LARGE SCALE GENOMIC DNA]</scope>
    <source>
        <strain evidence="10">PN_DK_2014</strain>
    </source>
</reference>
<keyword evidence="6" id="KW-0862">Zinc</keyword>
<dbReference type="PROSITE" id="PS51885">
    <property type="entry name" value="NEPRILYSIN"/>
    <property type="match status" value="1"/>
</dbReference>
<dbReference type="InterPro" id="IPR000718">
    <property type="entry name" value="Peptidase_M13"/>
</dbReference>
<dbReference type="SUPFAM" id="SSF55486">
    <property type="entry name" value="Metalloproteases ('zincins'), catalytic domain"/>
    <property type="match status" value="2"/>
</dbReference>
<comment type="cofactor">
    <cofactor evidence="1">
        <name>Zn(2+)</name>
        <dbReference type="ChEBI" id="CHEBI:29105"/>
    </cofactor>
</comment>
<accession>A0A0B2V922</accession>
<keyword evidence="4" id="KW-0479">Metal-binding</keyword>
<dbReference type="GO" id="GO:0046872">
    <property type="term" value="F:metal ion binding"/>
    <property type="evidence" value="ECO:0007669"/>
    <property type="project" value="UniProtKB-KW"/>
</dbReference>
<evidence type="ECO:0000256" key="6">
    <source>
        <dbReference type="ARBA" id="ARBA00022833"/>
    </source>
</evidence>
<dbReference type="Gene3D" id="1.10.1380.10">
    <property type="entry name" value="Neutral endopeptidase , domain2"/>
    <property type="match status" value="2"/>
</dbReference>
<dbReference type="CDD" id="cd08662">
    <property type="entry name" value="M13"/>
    <property type="match status" value="1"/>
</dbReference>
<comment type="similarity">
    <text evidence="2">Belongs to the peptidase M13 family.</text>
</comment>
<evidence type="ECO:0000259" key="9">
    <source>
        <dbReference type="Pfam" id="PF05649"/>
    </source>
</evidence>
<gene>
    <name evidence="10" type="primary">T16A9.4</name>
    <name evidence="10" type="ORF">Tcan_03664</name>
</gene>
<feature type="domain" description="Peptidase M13 C-terminal" evidence="8">
    <location>
        <begin position="577"/>
        <end position="627"/>
    </location>
</feature>
<dbReference type="PRINTS" id="PR00786">
    <property type="entry name" value="NEPRILYSIN"/>
</dbReference>
<evidence type="ECO:0000256" key="4">
    <source>
        <dbReference type="ARBA" id="ARBA00022723"/>
    </source>
</evidence>
<evidence type="ECO:0000259" key="8">
    <source>
        <dbReference type="Pfam" id="PF01431"/>
    </source>
</evidence>
<evidence type="ECO:0000256" key="7">
    <source>
        <dbReference type="ARBA" id="ARBA00023049"/>
    </source>
</evidence>
<protein>
    <submittedName>
        <fullName evidence="10">Putative zinc metalloproteinase T16A9.4</fullName>
    </submittedName>
</protein>
<dbReference type="STRING" id="6265.A0A0B2V922"/>
<keyword evidence="11" id="KW-1185">Reference proteome</keyword>
<dbReference type="OrthoDB" id="6475849at2759"/>
<dbReference type="MEROPS" id="M13.A31"/>
<dbReference type="PANTHER" id="PTHR11733">
    <property type="entry name" value="ZINC METALLOPROTEASE FAMILY M13 NEPRILYSIN-RELATED"/>
    <property type="match status" value="1"/>
</dbReference>